<protein>
    <submittedName>
        <fullName evidence="2">GNAT family N-acetyltransferase</fullName>
    </submittedName>
</protein>
<keyword evidence="2" id="KW-0808">Transferase</keyword>
<evidence type="ECO:0000313" key="2">
    <source>
        <dbReference type="EMBL" id="NGN96367.1"/>
    </source>
</evidence>
<dbReference type="Gene3D" id="3.40.630.30">
    <property type="match status" value="1"/>
</dbReference>
<keyword evidence="3" id="KW-1185">Reference proteome</keyword>
<accession>A0A6M1RJM2</accession>
<dbReference type="SUPFAM" id="SSF55729">
    <property type="entry name" value="Acyl-CoA N-acyltransferases (Nat)"/>
    <property type="match status" value="1"/>
</dbReference>
<evidence type="ECO:0000259" key="1">
    <source>
        <dbReference type="PROSITE" id="PS51186"/>
    </source>
</evidence>
<name>A0A6M1RJM2_9GAMM</name>
<dbReference type="CDD" id="cd04301">
    <property type="entry name" value="NAT_SF"/>
    <property type="match status" value="1"/>
</dbReference>
<dbReference type="InterPro" id="IPR016181">
    <property type="entry name" value="Acyl_CoA_acyltransferase"/>
</dbReference>
<dbReference type="AlphaFoldDB" id="A0A6M1RJM2"/>
<dbReference type="GO" id="GO:0016747">
    <property type="term" value="F:acyltransferase activity, transferring groups other than amino-acyl groups"/>
    <property type="evidence" value="ECO:0007669"/>
    <property type="project" value="InterPro"/>
</dbReference>
<evidence type="ECO:0000313" key="3">
    <source>
        <dbReference type="Proteomes" id="UP000473008"/>
    </source>
</evidence>
<gene>
    <name evidence="2" type="ORF">G5S52_01465</name>
</gene>
<feature type="domain" description="N-acetyltransferase" evidence="1">
    <location>
        <begin position="8"/>
        <end position="169"/>
    </location>
</feature>
<dbReference type="PROSITE" id="PS51186">
    <property type="entry name" value="GNAT"/>
    <property type="match status" value="1"/>
</dbReference>
<dbReference type="RefSeq" id="WP_165011484.1">
    <property type="nucleotide sequence ID" value="NZ_JAALDL010000001.1"/>
</dbReference>
<dbReference type="Proteomes" id="UP000473008">
    <property type="component" value="Unassembled WGS sequence"/>
</dbReference>
<dbReference type="EMBL" id="JAALDL010000001">
    <property type="protein sequence ID" value="NGN96367.1"/>
    <property type="molecule type" value="Genomic_DNA"/>
</dbReference>
<reference evidence="2 3" key="1">
    <citation type="submission" date="2020-02" db="EMBL/GenBank/DDBJ databases">
        <title>The draft genome of Grimontia sedimenta sp. nov., isolated from benthic sediments near coral reefs south of Kuwait.</title>
        <authorList>
            <person name="Mahmoud H.M."/>
            <person name="Jose L."/>
            <person name="Eapen S."/>
        </authorList>
    </citation>
    <scope>NUCLEOTIDE SEQUENCE [LARGE SCALE GENOMIC DNA]</scope>
    <source>
        <strain evidence="2 3">S25</strain>
    </source>
</reference>
<dbReference type="Pfam" id="PF00583">
    <property type="entry name" value="Acetyltransf_1"/>
    <property type="match status" value="1"/>
</dbReference>
<sequence>MTVSLKPIDIRERHVLESLFSYYVYEFSQPLGLSLDSDGKYAFKSETLNPYWLRDDHHPYFILSDGELAGFVLVRRYPPNIAVWDIDQFFVLRKFKGKGIGRKALSAVLDKRHGDWQIRILKENISVLGFWQSAVEALVEGDYSLGLEVDTDLEMYFIHFHYPSTSKISE</sequence>
<comment type="caution">
    <text evidence="2">The sequence shown here is derived from an EMBL/GenBank/DDBJ whole genome shotgun (WGS) entry which is preliminary data.</text>
</comment>
<proteinExistence type="predicted"/>
<dbReference type="InterPro" id="IPR000182">
    <property type="entry name" value="GNAT_dom"/>
</dbReference>
<organism evidence="2 3">
    <name type="scientific">Grimontia sedimenti</name>
    <dbReference type="NCBI Taxonomy" id="2711294"/>
    <lineage>
        <taxon>Bacteria</taxon>
        <taxon>Pseudomonadati</taxon>
        <taxon>Pseudomonadota</taxon>
        <taxon>Gammaproteobacteria</taxon>
        <taxon>Vibrionales</taxon>
        <taxon>Vibrionaceae</taxon>
        <taxon>Grimontia</taxon>
    </lineage>
</organism>